<proteinExistence type="predicted"/>
<keyword evidence="1" id="KW-0732">Signal</keyword>
<reference evidence="2" key="1">
    <citation type="submission" date="2022-10" db="EMBL/GenBank/DDBJ databases">
        <title>Puccinia triticina Genome sequencing and assembly.</title>
        <authorList>
            <person name="Li C."/>
        </authorList>
    </citation>
    <scope>NUCLEOTIDE SEQUENCE</scope>
    <source>
        <strain evidence="2">Pt15</strain>
    </source>
</reference>
<evidence type="ECO:0000313" key="2">
    <source>
        <dbReference type="EMBL" id="WAQ83098.1"/>
    </source>
</evidence>
<feature type="chain" id="PRO_5045858516" evidence="1">
    <location>
        <begin position="18"/>
        <end position="174"/>
    </location>
</feature>
<evidence type="ECO:0000313" key="3">
    <source>
        <dbReference type="Proteomes" id="UP001164743"/>
    </source>
</evidence>
<gene>
    <name evidence="2" type="ORF">PtA15_3A465</name>
</gene>
<dbReference type="Proteomes" id="UP001164743">
    <property type="component" value="Chromosome 3A"/>
</dbReference>
<keyword evidence="3" id="KW-1185">Reference proteome</keyword>
<accession>A0ABY7CFE8</accession>
<feature type="signal peptide" evidence="1">
    <location>
        <begin position="1"/>
        <end position="17"/>
    </location>
</feature>
<name>A0ABY7CFE8_9BASI</name>
<sequence length="174" mass="19796">MVASFPLNLCIVKITTALPNVATARSRHGVDTAIILRRVYPLDIIDSFKRIIDPTYWWQYRTTPAFDLYTTSAQPVLPQLKAAGKTLNTIVGSCRYSWLRVSSGHRATAGMRILYLVENQAAFPDWEKKKCEHHQRSIHQRPRCASFASSLGGNRADTLINLFDAIFKQQNKCW</sequence>
<protein>
    <submittedName>
        <fullName evidence="2">Uncharacterized protein</fullName>
    </submittedName>
</protein>
<organism evidence="2 3">
    <name type="scientific">Puccinia triticina</name>
    <dbReference type="NCBI Taxonomy" id="208348"/>
    <lineage>
        <taxon>Eukaryota</taxon>
        <taxon>Fungi</taxon>
        <taxon>Dikarya</taxon>
        <taxon>Basidiomycota</taxon>
        <taxon>Pucciniomycotina</taxon>
        <taxon>Pucciniomycetes</taxon>
        <taxon>Pucciniales</taxon>
        <taxon>Pucciniaceae</taxon>
        <taxon>Puccinia</taxon>
    </lineage>
</organism>
<dbReference type="EMBL" id="CP110423">
    <property type="protein sequence ID" value="WAQ83098.1"/>
    <property type="molecule type" value="Genomic_DNA"/>
</dbReference>
<dbReference type="RefSeq" id="XP_053018653.1">
    <property type="nucleotide sequence ID" value="XM_053167436.1"/>
</dbReference>
<dbReference type="GeneID" id="77808331"/>
<evidence type="ECO:0000256" key="1">
    <source>
        <dbReference type="SAM" id="SignalP"/>
    </source>
</evidence>